<dbReference type="Proteomes" id="UP000621560">
    <property type="component" value="Unassembled WGS sequence"/>
</dbReference>
<dbReference type="AlphaFoldDB" id="A0A927BXZ8"/>
<evidence type="ECO:0000259" key="1">
    <source>
        <dbReference type="Pfam" id="PF14344"/>
    </source>
</evidence>
<dbReference type="InterPro" id="IPR025510">
    <property type="entry name" value="DUF4397"/>
</dbReference>
<evidence type="ECO:0000313" key="3">
    <source>
        <dbReference type="Proteomes" id="UP000621560"/>
    </source>
</evidence>
<comment type="caution">
    <text evidence="2">The sequence shown here is derived from an EMBL/GenBank/DDBJ whole genome shotgun (WGS) entry which is preliminary data.</text>
</comment>
<accession>A0A927BXZ8</accession>
<reference evidence="2" key="1">
    <citation type="submission" date="2020-09" db="EMBL/GenBank/DDBJ databases">
        <title>A novel bacterium of genus Paenibacillus, isolated from South China Sea.</title>
        <authorList>
            <person name="Huang H."/>
            <person name="Mo K."/>
            <person name="Hu Y."/>
        </authorList>
    </citation>
    <scope>NUCLEOTIDE SEQUENCE</scope>
    <source>
        <strain evidence="2">IB182496</strain>
    </source>
</reference>
<keyword evidence="3" id="KW-1185">Reference proteome</keyword>
<proteinExistence type="predicted"/>
<organism evidence="2 3">
    <name type="scientific">Paenibacillus sabuli</name>
    <dbReference type="NCBI Taxonomy" id="2772509"/>
    <lineage>
        <taxon>Bacteria</taxon>
        <taxon>Bacillati</taxon>
        <taxon>Bacillota</taxon>
        <taxon>Bacilli</taxon>
        <taxon>Bacillales</taxon>
        <taxon>Paenibacillaceae</taxon>
        <taxon>Paenibacillus</taxon>
    </lineage>
</organism>
<dbReference type="Pfam" id="PF14344">
    <property type="entry name" value="DUF4397"/>
    <property type="match status" value="1"/>
</dbReference>
<feature type="domain" description="DUF4397" evidence="1">
    <location>
        <begin position="42"/>
        <end position="155"/>
    </location>
</feature>
<protein>
    <submittedName>
        <fullName evidence="2">DUF4397 domain-containing protein</fullName>
    </submittedName>
</protein>
<feature type="non-terminal residue" evidence="2">
    <location>
        <position position="1"/>
    </location>
</feature>
<dbReference type="RefSeq" id="WP_190920513.1">
    <property type="nucleotide sequence ID" value="NZ_JACXIZ010000037.1"/>
</dbReference>
<gene>
    <name evidence="2" type="ORF">IDH44_19550</name>
</gene>
<dbReference type="EMBL" id="JACXIZ010000037">
    <property type="protein sequence ID" value="MBD2847403.1"/>
    <property type="molecule type" value="Genomic_DNA"/>
</dbReference>
<sequence length="231" mass="23904">RGGPWPAPGALPGRRGGWPGHAIGGAPGAYGSHTIRMEPSGSRVRVVHASPDLSAVDICAGELELGMELVYRTHGAYRSVAPGQQVITVYAAGDRSRPLLSQTLNVQPAQSYTVAAGNHAAELRLYAYIDDPAPSAGLARVKFIHLASGLPEADIRTGGGTELFRRVPYGMSTAYTVLPAGAADVRLFDGRSGAGLLPPGESELAPDSVTTFLVVQGGDDAPAEALLLSDL</sequence>
<name>A0A927BXZ8_9BACL</name>
<evidence type="ECO:0000313" key="2">
    <source>
        <dbReference type="EMBL" id="MBD2847403.1"/>
    </source>
</evidence>